<dbReference type="GO" id="GO:0005811">
    <property type="term" value="C:lipid droplet"/>
    <property type="evidence" value="ECO:0007669"/>
    <property type="project" value="UniProtKB-SubCell"/>
</dbReference>
<evidence type="ECO:0000259" key="9">
    <source>
        <dbReference type="PROSITE" id="PS51140"/>
    </source>
</evidence>
<comment type="subcellular location">
    <subcellularLocation>
        <location evidence="1">Endoplasmic reticulum membrane</location>
        <topology evidence="1">Peripheral membrane protein</topology>
    </subcellularLocation>
    <subcellularLocation>
        <location evidence="2">Lipid droplet</location>
    </subcellularLocation>
</comment>
<comment type="similarity">
    <text evidence="6">Belongs to the AUP1 family.</text>
</comment>
<dbReference type="OrthoDB" id="1854593at2759"/>
<dbReference type="GO" id="GO:0036503">
    <property type="term" value="P:ERAD pathway"/>
    <property type="evidence" value="ECO:0007669"/>
    <property type="project" value="TreeGrafter"/>
</dbReference>
<feature type="compositionally biased region" description="Polar residues" evidence="7">
    <location>
        <begin position="305"/>
        <end position="331"/>
    </location>
</feature>
<evidence type="ECO:0000256" key="3">
    <source>
        <dbReference type="ARBA" id="ARBA00022677"/>
    </source>
</evidence>
<reference evidence="10" key="1">
    <citation type="submission" date="2020-11" db="EMBL/GenBank/DDBJ databases">
        <authorList>
            <person name="Tran Van P."/>
        </authorList>
    </citation>
    <scope>NUCLEOTIDE SEQUENCE</scope>
</reference>
<dbReference type="AlphaFoldDB" id="A0A7R9M0K3"/>
<keyword evidence="8" id="KW-0812">Transmembrane</keyword>
<dbReference type="EMBL" id="OC919372">
    <property type="protein sequence ID" value="CAD7651225.1"/>
    <property type="molecule type" value="Genomic_DNA"/>
</dbReference>
<dbReference type="SUPFAM" id="SSF69593">
    <property type="entry name" value="Glycerol-3-phosphate (1)-acyltransferase"/>
    <property type="match status" value="1"/>
</dbReference>
<dbReference type="GO" id="GO:0005789">
    <property type="term" value="C:endoplasmic reticulum membrane"/>
    <property type="evidence" value="ECO:0007669"/>
    <property type="project" value="UniProtKB-SubCell"/>
</dbReference>
<feature type="compositionally biased region" description="Polar residues" evidence="7">
    <location>
        <begin position="406"/>
        <end position="415"/>
    </location>
</feature>
<evidence type="ECO:0000256" key="6">
    <source>
        <dbReference type="ARBA" id="ARBA00035634"/>
    </source>
</evidence>
<dbReference type="Proteomes" id="UP000728032">
    <property type="component" value="Unassembled WGS sequence"/>
</dbReference>
<dbReference type="GO" id="GO:0016746">
    <property type="term" value="F:acyltransferase activity"/>
    <property type="evidence" value="ECO:0007669"/>
    <property type="project" value="InterPro"/>
</dbReference>
<evidence type="ECO:0000256" key="7">
    <source>
        <dbReference type="SAM" id="MobiDB-lite"/>
    </source>
</evidence>
<evidence type="ECO:0000313" key="11">
    <source>
        <dbReference type="Proteomes" id="UP000728032"/>
    </source>
</evidence>
<organism evidence="10">
    <name type="scientific">Oppiella nova</name>
    <dbReference type="NCBI Taxonomy" id="334625"/>
    <lineage>
        <taxon>Eukaryota</taxon>
        <taxon>Metazoa</taxon>
        <taxon>Ecdysozoa</taxon>
        <taxon>Arthropoda</taxon>
        <taxon>Chelicerata</taxon>
        <taxon>Arachnida</taxon>
        <taxon>Acari</taxon>
        <taxon>Acariformes</taxon>
        <taxon>Sarcoptiformes</taxon>
        <taxon>Oribatida</taxon>
        <taxon>Brachypylina</taxon>
        <taxon>Oppioidea</taxon>
        <taxon>Oppiidae</taxon>
        <taxon>Oppiella</taxon>
    </lineage>
</organism>
<accession>A0A7R9M0K3</accession>
<proteinExistence type="inferred from homology"/>
<feature type="domain" description="CUE" evidence="9">
    <location>
        <begin position="336"/>
        <end position="378"/>
    </location>
</feature>
<protein>
    <recommendedName>
        <fullName evidence="9">CUE domain-containing protein</fullName>
    </recommendedName>
</protein>
<name>A0A7R9M0K3_9ACAR</name>
<feature type="region of interest" description="Disordered" evidence="7">
    <location>
        <begin position="383"/>
        <end position="443"/>
    </location>
</feature>
<evidence type="ECO:0000256" key="1">
    <source>
        <dbReference type="ARBA" id="ARBA00004406"/>
    </source>
</evidence>
<dbReference type="SMART" id="SM00563">
    <property type="entry name" value="PlsC"/>
    <property type="match status" value="1"/>
</dbReference>
<keyword evidence="5 8" id="KW-0472">Membrane</keyword>
<keyword evidence="8" id="KW-1133">Transmembrane helix</keyword>
<dbReference type="Gene3D" id="1.10.8.10">
    <property type="entry name" value="DNA helicase RuvA subunit, C-terminal domain"/>
    <property type="match status" value="1"/>
</dbReference>
<dbReference type="SMART" id="SM00546">
    <property type="entry name" value="CUE"/>
    <property type="match status" value="1"/>
</dbReference>
<dbReference type="GO" id="GO:0043130">
    <property type="term" value="F:ubiquitin binding"/>
    <property type="evidence" value="ECO:0007669"/>
    <property type="project" value="InterPro"/>
</dbReference>
<dbReference type="InterPro" id="IPR003892">
    <property type="entry name" value="CUE"/>
</dbReference>
<dbReference type="PANTHER" id="PTHR15486">
    <property type="entry name" value="ANCIENT UBIQUITOUS PROTEIN"/>
    <property type="match status" value="1"/>
</dbReference>
<keyword evidence="3" id="KW-0551">Lipid droplet</keyword>
<feature type="transmembrane region" description="Helical" evidence="8">
    <location>
        <begin position="42"/>
        <end position="70"/>
    </location>
</feature>
<evidence type="ECO:0000256" key="8">
    <source>
        <dbReference type="SAM" id="Phobius"/>
    </source>
</evidence>
<feature type="compositionally biased region" description="Basic and acidic residues" evidence="7">
    <location>
        <begin position="430"/>
        <end position="443"/>
    </location>
</feature>
<sequence>MTRPPTHEDTTVRTTPPAQTVVDISRLFDNNRIDQNLDLLPFVWILMYFPFGLCLFTVRLFIGLHALLIASVLPKKSSIRCFILRTMCAVLGIVIKEENASIDVKSKTRLIVSNHITKIDHLAVDLVMPCIVPGVWDLPKLLNWGLGFHDFGVKQGRDVLIENVKLHLSSERKDIPLLSYPEGATTNGRVGLLKFSSWLFTLDAKIQPIYISVWRPAPINVSVSVVDSRWWSDLFWFLFVPFSVFTIKYLSVVEKNYGESAEDFAKRVQTLMATEMRVCATSYTNADKVEYMKRLLQTTHPRTVAQNAANNRQSTPRIRAANSPSSPSMATRASAAVETMALRVKEVLPQVPISVIQKDIKVTTNVDETITRLLDGTVKYVEEKPAPPPEAQSSTGAQSSSGASTPNNSYISTESMKPFYCGSKTFGKNASERTKSYKERKEALLQTARHRYLERRGLNAGADK</sequence>
<evidence type="ECO:0000256" key="2">
    <source>
        <dbReference type="ARBA" id="ARBA00004502"/>
    </source>
</evidence>
<evidence type="ECO:0000256" key="4">
    <source>
        <dbReference type="ARBA" id="ARBA00022824"/>
    </source>
</evidence>
<keyword evidence="11" id="KW-1185">Reference proteome</keyword>
<evidence type="ECO:0000256" key="5">
    <source>
        <dbReference type="ARBA" id="ARBA00023136"/>
    </source>
</evidence>
<evidence type="ECO:0000313" key="10">
    <source>
        <dbReference type="EMBL" id="CAD7651225.1"/>
    </source>
</evidence>
<dbReference type="EMBL" id="CAJPVJ010004547">
    <property type="protein sequence ID" value="CAG2168712.1"/>
    <property type="molecule type" value="Genomic_DNA"/>
</dbReference>
<dbReference type="PANTHER" id="PTHR15486:SF96">
    <property type="entry name" value="LIPID DROPLET-REGULATING VLDL ASSEMBLY FACTOR AUP1"/>
    <property type="match status" value="1"/>
</dbReference>
<gene>
    <name evidence="10" type="ORF">ONB1V03_LOCUS8198</name>
</gene>
<dbReference type="PROSITE" id="PS51140">
    <property type="entry name" value="CUE"/>
    <property type="match status" value="1"/>
</dbReference>
<dbReference type="InterPro" id="IPR002123">
    <property type="entry name" value="Plipid/glycerol_acylTrfase"/>
</dbReference>
<feature type="region of interest" description="Disordered" evidence="7">
    <location>
        <begin position="305"/>
        <end position="332"/>
    </location>
</feature>
<feature type="compositionally biased region" description="Low complexity" evidence="7">
    <location>
        <begin position="392"/>
        <end position="405"/>
    </location>
</feature>
<keyword evidence="4" id="KW-0256">Endoplasmic reticulum</keyword>